<dbReference type="PANTHER" id="PTHR23131">
    <property type="entry name" value="ENDORIBONUCLEASE LACTB2"/>
    <property type="match status" value="1"/>
</dbReference>
<dbReference type="SUPFAM" id="SSF56281">
    <property type="entry name" value="Metallo-hydrolase/oxidoreductase"/>
    <property type="match status" value="1"/>
</dbReference>
<reference evidence="1 2" key="1">
    <citation type="submission" date="2024-09" db="EMBL/GenBank/DDBJ databases">
        <authorList>
            <person name="Lee S.D."/>
        </authorList>
    </citation>
    <scope>NUCLEOTIDE SEQUENCE [LARGE SCALE GENOMIC DNA]</scope>
    <source>
        <strain evidence="1 2">N1-1</strain>
    </source>
</reference>
<dbReference type="SMART" id="SM00849">
    <property type="entry name" value="Lactamase_B"/>
    <property type="match status" value="1"/>
</dbReference>
<protein>
    <submittedName>
        <fullName evidence="1">MBL fold metallo-hydrolase</fullName>
    </submittedName>
</protein>
<dbReference type="Pfam" id="PF00753">
    <property type="entry name" value="Lactamase_B"/>
    <property type="match status" value="1"/>
</dbReference>
<dbReference type="PANTHER" id="PTHR23131:SF4">
    <property type="entry name" value="METALLO-BETA-LACTAMASE SUPERFAMILY POTEIN"/>
    <property type="match status" value="1"/>
</dbReference>
<keyword evidence="2" id="KW-1185">Reference proteome</keyword>
<evidence type="ECO:0000313" key="2">
    <source>
        <dbReference type="Proteomes" id="UP001592582"/>
    </source>
</evidence>
<dbReference type="InterPro" id="IPR036866">
    <property type="entry name" value="RibonucZ/Hydroxyglut_hydro"/>
</dbReference>
<name>A0ABV6VHM9_9ACTN</name>
<accession>A0ABV6VHM9</accession>
<proteinExistence type="predicted"/>
<dbReference type="Proteomes" id="UP001592582">
    <property type="component" value="Unassembled WGS sequence"/>
</dbReference>
<sequence>MPAHETPARVPAPAPATQDIGGGVWSITVPIPDNPLRYTLVYLLESDRGPVLVDTGWDDPTGRTALAEGLAAAGFALADVHGVIVTHHHPDHHGLSAHVQEQSGAWIAMHAAEAAVVRALHESSPTHWLGRMAELMRDSGVPDEHLAALSSFGSGKAPLATTLPDRELVHGESAGVPGRDLRVLWTPGHTPGHVCLYLDEPGRPTRLLSGDHLLPTISPVVSLYPENQGDEPADPLGDFLDSLERIALLAPQEVLPAHQYRFADAAGRVGELLEHHALRLAELHVQLQREPLTLWQCAMGMHWNRPWSELGFVSRHLALSEAAAHVRRLVKTGLAEELQGAEPLLYRAT</sequence>
<dbReference type="Gene3D" id="3.60.15.10">
    <property type="entry name" value="Ribonuclease Z/Hydroxyacylglutathione hydrolase-like"/>
    <property type="match status" value="1"/>
</dbReference>
<dbReference type="InterPro" id="IPR001279">
    <property type="entry name" value="Metallo-B-lactamas"/>
</dbReference>
<evidence type="ECO:0000313" key="1">
    <source>
        <dbReference type="EMBL" id="MFC1413106.1"/>
    </source>
</evidence>
<comment type="caution">
    <text evidence="1">The sequence shown here is derived from an EMBL/GenBank/DDBJ whole genome shotgun (WGS) entry which is preliminary data.</text>
</comment>
<organism evidence="1 2">
    <name type="scientific">Streptacidiphilus alkalitolerans</name>
    <dbReference type="NCBI Taxonomy" id="3342712"/>
    <lineage>
        <taxon>Bacteria</taxon>
        <taxon>Bacillati</taxon>
        <taxon>Actinomycetota</taxon>
        <taxon>Actinomycetes</taxon>
        <taxon>Kitasatosporales</taxon>
        <taxon>Streptomycetaceae</taxon>
        <taxon>Streptacidiphilus</taxon>
    </lineage>
</organism>
<dbReference type="InterPro" id="IPR050662">
    <property type="entry name" value="Sec-metab_biosynth-thioest"/>
</dbReference>
<gene>
    <name evidence="1" type="ORF">ACEZDG_27950</name>
</gene>
<dbReference type="EMBL" id="JBHEZX010000014">
    <property type="protein sequence ID" value="MFC1413106.1"/>
    <property type="molecule type" value="Genomic_DNA"/>
</dbReference>